<keyword evidence="1 7" id="KW-0479">Metal-binding</keyword>
<feature type="binding site" evidence="7">
    <location>
        <position position="197"/>
    </location>
    <ligand>
        <name>Mg(2+)</name>
        <dbReference type="ChEBI" id="CHEBI:18420"/>
    </ligand>
</feature>
<evidence type="ECO:0000256" key="2">
    <source>
        <dbReference type="ARBA" id="ARBA00022741"/>
    </source>
</evidence>
<sequence length="263" mass="29876">MEVGEDPSNRANKQLTEDDFERLHKECKILLLGESQSCLASAFPTYDKYPSGCRESGKSTIAKQLRFIYGDGFSEEERKAYRKVIYRNVLNSAQAILSVLAKLGLIYDFPDQAVVDLITNYRAESSSTGAGLTLSSEITKAVSLFWQEPLVRIVLEKRRSEFYFMDNAQYFLSEVSRIGSSSSIPTDIDILKARTTTEPLETRFTMGRLPILLREVGQGSDSEGKEWMHHLENVTSIIFCAALSDSRRKDKNIRSTDRSHHYY</sequence>
<evidence type="ECO:0000256" key="6">
    <source>
        <dbReference type="PIRSR" id="PIRSR601019-1"/>
    </source>
</evidence>
<dbReference type="SUPFAM" id="SSF52540">
    <property type="entry name" value="P-loop containing nucleoside triphosphate hydrolases"/>
    <property type="match status" value="1"/>
</dbReference>
<evidence type="ECO:0000256" key="4">
    <source>
        <dbReference type="ARBA" id="ARBA00023134"/>
    </source>
</evidence>
<keyword evidence="5" id="KW-0807">Transducer</keyword>
<gene>
    <name evidence="8" type="ORF">D9758_009304</name>
</gene>
<keyword evidence="9" id="KW-1185">Reference proteome</keyword>
<dbReference type="GO" id="GO:0046872">
    <property type="term" value="F:metal ion binding"/>
    <property type="evidence" value="ECO:0007669"/>
    <property type="project" value="UniProtKB-KW"/>
</dbReference>
<feature type="binding site" evidence="6">
    <location>
        <begin position="55"/>
        <end position="60"/>
    </location>
    <ligand>
        <name>GTP</name>
        <dbReference type="ChEBI" id="CHEBI:37565"/>
    </ligand>
</feature>
<organism evidence="8 9">
    <name type="scientific">Tetrapyrgos nigripes</name>
    <dbReference type="NCBI Taxonomy" id="182062"/>
    <lineage>
        <taxon>Eukaryota</taxon>
        <taxon>Fungi</taxon>
        <taxon>Dikarya</taxon>
        <taxon>Basidiomycota</taxon>
        <taxon>Agaricomycotina</taxon>
        <taxon>Agaricomycetes</taxon>
        <taxon>Agaricomycetidae</taxon>
        <taxon>Agaricales</taxon>
        <taxon>Marasmiineae</taxon>
        <taxon>Marasmiaceae</taxon>
        <taxon>Tetrapyrgos</taxon>
    </lineage>
</organism>
<evidence type="ECO:0000256" key="1">
    <source>
        <dbReference type="ARBA" id="ARBA00022723"/>
    </source>
</evidence>
<evidence type="ECO:0000313" key="9">
    <source>
        <dbReference type="Proteomes" id="UP000559256"/>
    </source>
</evidence>
<dbReference type="SUPFAM" id="SSF47895">
    <property type="entry name" value="Transducin (alpha subunit), insertion domain"/>
    <property type="match status" value="1"/>
</dbReference>
<dbReference type="AlphaFoldDB" id="A0A8H5LPJ6"/>
<dbReference type="Proteomes" id="UP000559256">
    <property type="component" value="Unassembled WGS sequence"/>
</dbReference>
<keyword evidence="2 6" id="KW-0547">Nucleotide-binding</keyword>
<dbReference type="GO" id="GO:0001664">
    <property type="term" value="F:G protein-coupled receptor binding"/>
    <property type="evidence" value="ECO:0007669"/>
    <property type="project" value="TreeGrafter"/>
</dbReference>
<feature type="binding site" evidence="6">
    <location>
        <begin position="191"/>
        <end position="197"/>
    </location>
    <ligand>
        <name>GTP</name>
        <dbReference type="ChEBI" id="CHEBI:37565"/>
    </ligand>
</feature>
<keyword evidence="4 6" id="KW-0342">GTP-binding</keyword>
<dbReference type="GO" id="GO:0003924">
    <property type="term" value="F:GTPase activity"/>
    <property type="evidence" value="ECO:0007669"/>
    <property type="project" value="InterPro"/>
</dbReference>
<evidence type="ECO:0000256" key="5">
    <source>
        <dbReference type="ARBA" id="ARBA00023224"/>
    </source>
</evidence>
<dbReference type="PROSITE" id="PS51882">
    <property type="entry name" value="G_ALPHA"/>
    <property type="match status" value="1"/>
</dbReference>
<feature type="binding site" evidence="7">
    <location>
        <position position="59"/>
    </location>
    <ligand>
        <name>Mg(2+)</name>
        <dbReference type="ChEBI" id="CHEBI:18420"/>
    </ligand>
</feature>
<dbReference type="SMART" id="SM00275">
    <property type="entry name" value="G_alpha"/>
    <property type="match status" value="1"/>
</dbReference>
<dbReference type="Pfam" id="PF00503">
    <property type="entry name" value="G-alpha"/>
    <property type="match status" value="1"/>
</dbReference>
<evidence type="ECO:0000256" key="7">
    <source>
        <dbReference type="PIRSR" id="PIRSR601019-2"/>
    </source>
</evidence>
<dbReference type="GO" id="GO:0031683">
    <property type="term" value="F:G-protein beta/gamma-subunit complex binding"/>
    <property type="evidence" value="ECO:0007669"/>
    <property type="project" value="InterPro"/>
</dbReference>
<proteinExistence type="predicted"/>
<dbReference type="InterPro" id="IPR027417">
    <property type="entry name" value="P-loop_NTPase"/>
</dbReference>
<comment type="caution">
    <text evidence="8">The sequence shown here is derived from an EMBL/GenBank/DDBJ whole genome shotgun (WGS) entry which is preliminary data.</text>
</comment>
<keyword evidence="3 7" id="KW-0460">Magnesium</keyword>
<evidence type="ECO:0000313" key="8">
    <source>
        <dbReference type="EMBL" id="KAF5364749.1"/>
    </source>
</evidence>
<dbReference type="GO" id="GO:0005737">
    <property type="term" value="C:cytoplasm"/>
    <property type="evidence" value="ECO:0007669"/>
    <property type="project" value="TreeGrafter"/>
</dbReference>
<reference evidence="8 9" key="1">
    <citation type="journal article" date="2020" name="ISME J.">
        <title>Uncovering the hidden diversity of litter-decomposition mechanisms in mushroom-forming fungi.</title>
        <authorList>
            <person name="Floudas D."/>
            <person name="Bentzer J."/>
            <person name="Ahren D."/>
            <person name="Johansson T."/>
            <person name="Persson P."/>
            <person name="Tunlid A."/>
        </authorList>
    </citation>
    <scope>NUCLEOTIDE SEQUENCE [LARGE SCALE GENOMIC DNA]</scope>
    <source>
        <strain evidence="8 9">CBS 291.85</strain>
    </source>
</reference>
<dbReference type="InterPro" id="IPR001019">
    <property type="entry name" value="Gprotein_alpha_su"/>
</dbReference>
<dbReference type="PRINTS" id="PR00318">
    <property type="entry name" value="GPROTEINA"/>
</dbReference>
<dbReference type="PANTHER" id="PTHR10218:SF369">
    <property type="entry name" value="GUANINE NUCLEOTIDE-BINDING PROTEIN ALPHA-2 SUBUNIT"/>
    <property type="match status" value="1"/>
</dbReference>
<dbReference type="PANTHER" id="PTHR10218">
    <property type="entry name" value="GTP-BINDING PROTEIN ALPHA SUBUNIT"/>
    <property type="match status" value="1"/>
</dbReference>
<dbReference type="GO" id="GO:0005834">
    <property type="term" value="C:heterotrimeric G-protein complex"/>
    <property type="evidence" value="ECO:0007669"/>
    <property type="project" value="TreeGrafter"/>
</dbReference>
<evidence type="ECO:0000256" key="3">
    <source>
        <dbReference type="ARBA" id="ARBA00022842"/>
    </source>
</evidence>
<dbReference type="EMBL" id="JAACJM010000031">
    <property type="protein sequence ID" value="KAF5364749.1"/>
    <property type="molecule type" value="Genomic_DNA"/>
</dbReference>
<name>A0A8H5LPJ6_9AGAR</name>
<dbReference type="OrthoDB" id="5817230at2759"/>
<protein>
    <submittedName>
        <fullName evidence="8">Uncharacterized protein</fullName>
    </submittedName>
</protein>
<dbReference type="GO" id="GO:0005525">
    <property type="term" value="F:GTP binding"/>
    <property type="evidence" value="ECO:0007669"/>
    <property type="project" value="UniProtKB-KW"/>
</dbReference>
<accession>A0A8H5LPJ6</accession>
<dbReference type="InterPro" id="IPR011025">
    <property type="entry name" value="GproteinA_insert"/>
</dbReference>
<dbReference type="Gene3D" id="1.10.400.10">
    <property type="entry name" value="GI Alpha 1, domain 2-like"/>
    <property type="match status" value="1"/>
</dbReference>
<dbReference type="GO" id="GO:0007189">
    <property type="term" value="P:adenylate cyclase-activating G protein-coupled receptor signaling pathway"/>
    <property type="evidence" value="ECO:0007669"/>
    <property type="project" value="TreeGrafter"/>
</dbReference>